<evidence type="ECO:0000313" key="2">
    <source>
        <dbReference type="Proteomes" id="UP000001471"/>
    </source>
</evidence>
<dbReference type="AlphaFoldDB" id="B2W1H4"/>
<organism evidence="1 2">
    <name type="scientific">Pyrenophora tritici-repentis (strain Pt-1C-BFP)</name>
    <name type="common">Wheat tan spot fungus</name>
    <name type="synonym">Drechslera tritici-repentis</name>
    <dbReference type="NCBI Taxonomy" id="426418"/>
    <lineage>
        <taxon>Eukaryota</taxon>
        <taxon>Fungi</taxon>
        <taxon>Dikarya</taxon>
        <taxon>Ascomycota</taxon>
        <taxon>Pezizomycotina</taxon>
        <taxon>Dothideomycetes</taxon>
        <taxon>Pleosporomycetidae</taxon>
        <taxon>Pleosporales</taxon>
        <taxon>Pleosporineae</taxon>
        <taxon>Pleosporaceae</taxon>
        <taxon>Pyrenophora</taxon>
    </lineage>
</organism>
<sequence length="49" mass="5527">MEGLISELRESLKEVQALFERYGDEMRGKGWDMGVAALETQAGVRLQID</sequence>
<dbReference type="InParanoid" id="B2W1H4"/>
<proteinExistence type="predicted"/>
<evidence type="ECO:0000313" key="1">
    <source>
        <dbReference type="EMBL" id="EDU47147.1"/>
    </source>
</evidence>
<name>B2W1H4_PYRTR</name>
<accession>B2W1H4</accession>
<dbReference type="EMBL" id="DS231617">
    <property type="protein sequence ID" value="EDU47147.1"/>
    <property type="molecule type" value="Genomic_DNA"/>
</dbReference>
<dbReference type="Proteomes" id="UP000001471">
    <property type="component" value="Unassembled WGS sequence"/>
</dbReference>
<dbReference type="HOGENOM" id="CLU_3143697_0_0_1"/>
<reference evidence="2" key="1">
    <citation type="journal article" date="2013" name="G3 (Bethesda)">
        <title>Comparative genomics of a plant-pathogenic fungus, Pyrenophora tritici-repentis, reveals transduplication and the impact of repeat elements on pathogenicity and population divergence.</title>
        <authorList>
            <person name="Manning V.A."/>
            <person name="Pandelova I."/>
            <person name="Dhillon B."/>
            <person name="Wilhelm L.J."/>
            <person name="Goodwin S.B."/>
            <person name="Berlin A.M."/>
            <person name="Figueroa M."/>
            <person name="Freitag M."/>
            <person name="Hane J.K."/>
            <person name="Henrissat B."/>
            <person name="Holman W.H."/>
            <person name="Kodira C.D."/>
            <person name="Martin J."/>
            <person name="Oliver R.P."/>
            <person name="Robbertse B."/>
            <person name="Schackwitz W."/>
            <person name="Schwartz D.C."/>
            <person name="Spatafora J.W."/>
            <person name="Turgeon B.G."/>
            <person name="Yandava C."/>
            <person name="Young S."/>
            <person name="Zhou S."/>
            <person name="Zeng Q."/>
            <person name="Grigoriev I.V."/>
            <person name="Ma L.-J."/>
            <person name="Ciuffetti L.M."/>
        </authorList>
    </citation>
    <scope>NUCLEOTIDE SEQUENCE [LARGE SCALE GENOMIC DNA]</scope>
    <source>
        <strain evidence="2">Pt-1C-BFP</strain>
    </source>
</reference>
<protein>
    <submittedName>
        <fullName evidence="1">Uncharacterized protein</fullName>
    </submittedName>
</protein>
<gene>
    <name evidence="1" type="ORF">PTRG_04309</name>
</gene>